<name>A0AA35R9X2_GEOBA</name>
<protein>
    <submittedName>
        <fullName evidence="7">Mucolipin-3</fullName>
    </submittedName>
</protein>
<feature type="transmembrane region" description="Helical" evidence="5">
    <location>
        <begin position="203"/>
        <end position="224"/>
    </location>
</feature>
<organism evidence="7 8">
    <name type="scientific">Geodia barretti</name>
    <name type="common">Barrett's horny sponge</name>
    <dbReference type="NCBI Taxonomy" id="519541"/>
    <lineage>
        <taxon>Eukaryota</taxon>
        <taxon>Metazoa</taxon>
        <taxon>Porifera</taxon>
        <taxon>Demospongiae</taxon>
        <taxon>Heteroscleromorpha</taxon>
        <taxon>Tetractinellida</taxon>
        <taxon>Astrophorina</taxon>
        <taxon>Geodiidae</taxon>
        <taxon>Geodia</taxon>
    </lineage>
</organism>
<comment type="subcellular location">
    <subcellularLocation>
        <location evidence="1">Membrane</location>
        <topology evidence="1">Multi-pass membrane protein</topology>
    </subcellularLocation>
</comment>
<dbReference type="Gene3D" id="1.10.287.70">
    <property type="match status" value="1"/>
</dbReference>
<dbReference type="GO" id="GO:0005765">
    <property type="term" value="C:lysosomal membrane"/>
    <property type="evidence" value="ECO:0007669"/>
    <property type="project" value="TreeGrafter"/>
</dbReference>
<evidence type="ECO:0000256" key="3">
    <source>
        <dbReference type="ARBA" id="ARBA00022989"/>
    </source>
</evidence>
<reference evidence="7" key="1">
    <citation type="submission" date="2023-03" db="EMBL/GenBank/DDBJ databases">
        <authorList>
            <person name="Steffen K."/>
            <person name="Cardenas P."/>
        </authorList>
    </citation>
    <scope>NUCLEOTIDE SEQUENCE</scope>
</reference>
<evidence type="ECO:0000256" key="2">
    <source>
        <dbReference type="ARBA" id="ARBA00022692"/>
    </source>
</evidence>
<dbReference type="EMBL" id="CASHTH010000742">
    <property type="protein sequence ID" value="CAI8007042.1"/>
    <property type="molecule type" value="Genomic_DNA"/>
</dbReference>
<dbReference type="PANTHER" id="PTHR12127:SF7">
    <property type="entry name" value="SD02261P"/>
    <property type="match status" value="1"/>
</dbReference>
<feature type="transmembrane region" description="Helical" evidence="5">
    <location>
        <begin position="57"/>
        <end position="83"/>
    </location>
</feature>
<comment type="caution">
    <text evidence="7">The sequence shown here is derived from an EMBL/GenBank/DDBJ whole genome shotgun (WGS) entry which is preliminary data.</text>
</comment>
<gene>
    <name evidence="7" type="ORF">GBAR_LOCUS5021</name>
</gene>
<evidence type="ECO:0000259" key="6">
    <source>
        <dbReference type="Pfam" id="PF08016"/>
    </source>
</evidence>
<sequence length="392" mass="44356">MIGLELLTSLSEYLRPSSTIMHLRFPSQASLLCPDSAGLLLQKFSYRLKWKHLMPLFNLWFTGVILGNCLATVGALLRLIIFFEPSTDSMNMVDITSIIVGLACFAQWCGILRFLSYFDKYNMLLLTLRLSIPSVVRFFVCAGILYLAFLFCGWLVLGAYHPKFVDPSTTSENLFALLNGDDIYNTYQEMSRASFSAWIFSKVYLYAFISLFIYVVLSVFISLISDTYETLHEHWNVRSKGLLLDFANGQLGRVRAARARAYSGTGDCTDDEDNDYDMIRELAESSRYGATLEGERQPLLGMGVGGCVVNCPAHLESPRFARANQSAEFTIGGDPPSPTQRPTRRYPTTREVYKHDDHWSCDQAPPTDHVEDLKISNQIAKHVKCFQYQISH</sequence>
<dbReference type="InterPro" id="IPR039031">
    <property type="entry name" value="Mucolipin"/>
</dbReference>
<keyword evidence="3 5" id="KW-1133">Transmembrane helix</keyword>
<evidence type="ECO:0000256" key="5">
    <source>
        <dbReference type="SAM" id="Phobius"/>
    </source>
</evidence>
<dbReference type="PANTHER" id="PTHR12127">
    <property type="entry name" value="MUCOLIPIN"/>
    <property type="match status" value="1"/>
</dbReference>
<evidence type="ECO:0000256" key="4">
    <source>
        <dbReference type="ARBA" id="ARBA00023136"/>
    </source>
</evidence>
<dbReference type="AlphaFoldDB" id="A0AA35R9X2"/>
<keyword evidence="8" id="KW-1185">Reference proteome</keyword>
<dbReference type="Proteomes" id="UP001174909">
    <property type="component" value="Unassembled WGS sequence"/>
</dbReference>
<feature type="domain" description="Polycystin cation channel PKD1/PKD2" evidence="6">
    <location>
        <begin position="92"/>
        <end position="230"/>
    </location>
</feature>
<feature type="transmembrane region" description="Helical" evidence="5">
    <location>
        <begin position="95"/>
        <end position="115"/>
    </location>
</feature>
<keyword evidence="2 5" id="KW-0812">Transmembrane</keyword>
<dbReference type="InterPro" id="IPR013122">
    <property type="entry name" value="PKD1_2_channel"/>
</dbReference>
<feature type="transmembrane region" description="Helical" evidence="5">
    <location>
        <begin position="135"/>
        <end position="157"/>
    </location>
</feature>
<keyword evidence="4 5" id="KW-0472">Membrane</keyword>
<evidence type="ECO:0000313" key="7">
    <source>
        <dbReference type="EMBL" id="CAI8007042.1"/>
    </source>
</evidence>
<evidence type="ECO:0000313" key="8">
    <source>
        <dbReference type="Proteomes" id="UP001174909"/>
    </source>
</evidence>
<proteinExistence type="predicted"/>
<evidence type="ECO:0000256" key="1">
    <source>
        <dbReference type="ARBA" id="ARBA00004141"/>
    </source>
</evidence>
<dbReference type="GO" id="GO:0072345">
    <property type="term" value="F:NAADP-sensitive calcium-release channel activity"/>
    <property type="evidence" value="ECO:0007669"/>
    <property type="project" value="TreeGrafter"/>
</dbReference>
<feature type="non-terminal residue" evidence="7">
    <location>
        <position position="1"/>
    </location>
</feature>
<dbReference type="GO" id="GO:0005886">
    <property type="term" value="C:plasma membrane"/>
    <property type="evidence" value="ECO:0007669"/>
    <property type="project" value="TreeGrafter"/>
</dbReference>
<dbReference type="Pfam" id="PF08016">
    <property type="entry name" value="PKD_channel"/>
    <property type="match status" value="1"/>
</dbReference>
<accession>A0AA35R9X2</accession>